<feature type="compositionally biased region" description="Polar residues" evidence="1">
    <location>
        <begin position="952"/>
        <end position="971"/>
    </location>
</feature>
<name>A0ABT3FY70_9BACT</name>
<reference evidence="3" key="1">
    <citation type="submission" date="2022-10" db="EMBL/GenBank/DDBJ databases">
        <title>Luteolibacter sp. GHJ8, whole genome shotgun sequencing project.</title>
        <authorList>
            <person name="Zhao G."/>
            <person name="Shen L."/>
        </authorList>
    </citation>
    <scope>NUCLEOTIDE SEQUENCE</scope>
    <source>
        <strain evidence="3">GHJ8</strain>
    </source>
</reference>
<feature type="transmembrane region" description="Helical" evidence="2">
    <location>
        <begin position="152"/>
        <end position="170"/>
    </location>
</feature>
<accession>A0ABT3FY70</accession>
<feature type="transmembrane region" description="Helical" evidence="2">
    <location>
        <begin position="59"/>
        <end position="78"/>
    </location>
</feature>
<feature type="transmembrane region" description="Helical" evidence="2">
    <location>
        <begin position="29"/>
        <end position="47"/>
    </location>
</feature>
<feature type="compositionally biased region" description="Basic and acidic residues" evidence="1">
    <location>
        <begin position="588"/>
        <end position="603"/>
    </location>
</feature>
<dbReference type="EMBL" id="JAPDDR010000001">
    <property type="protein sequence ID" value="MCW1912517.1"/>
    <property type="molecule type" value="Genomic_DNA"/>
</dbReference>
<feature type="compositionally biased region" description="Basic and acidic residues" evidence="1">
    <location>
        <begin position="768"/>
        <end position="791"/>
    </location>
</feature>
<protein>
    <submittedName>
        <fullName evidence="3">Uncharacterized protein</fullName>
    </submittedName>
</protein>
<feature type="compositionally biased region" description="Basic and acidic residues" evidence="1">
    <location>
        <begin position="642"/>
        <end position="656"/>
    </location>
</feature>
<dbReference type="Proteomes" id="UP001165653">
    <property type="component" value="Unassembled WGS sequence"/>
</dbReference>
<feature type="compositionally biased region" description="Polar residues" evidence="1">
    <location>
        <begin position="679"/>
        <end position="693"/>
    </location>
</feature>
<dbReference type="RefSeq" id="WP_264510976.1">
    <property type="nucleotide sequence ID" value="NZ_JAPDDR010000001.1"/>
</dbReference>
<comment type="caution">
    <text evidence="3">The sequence shown here is derived from an EMBL/GenBank/DDBJ whole genome shotgun (WGS) entry which is preliminary data.</text>
</comment>
<evidence type="ECO:0000313" key="4">
    <source>
        <dbReference type="Proteomes" id="UP001165653"/>
    </source>
</evidence>
<proteinExistence type="predicted"/>
<evidence type="ECO:0000256" key="2">
    <source>
        <dbReference type="SAM" id="Phobius"/>
    </source>
</evidence>
<evidence type="ECO:0000313" key="3">
    <source>
        <dbReference type="EMBL" id="MCW1912517.1"/>
    </source>
</evidence>
<feature type="compositionally biased region" description="Basic and acidic residues" evidence="1">
    <location>
        <begin position="1072"/>
        <end position="1082"/>
    </location>
</feature>
<feature type="region of interest" description="Disordered" evidence="1">
    <location>
        <begin position="588"/>
        <end position="656"/>
    </location>
</feature>
<feature type="region of interest" description="Disordered" evidence="1">
    <location>
        <begin position="668"/>
        <end position="1098"/>
    </location>
</feature>
<gene>
    <name evidence="3" type="ORF">OJ996_02960</name>
</gene>
<evidence type="ECO:0000256" key="1">
    <source>
        <dbReference type="SAM" id="MobiDB-lite"/>
    </source>
</evidence>
<feature type="compositionally biased region" description="Low complexity" evidence="1">
    <location>
        <begin position="907"/>
        <end position="918"/>
    </location>
</feature>
<keyword evidence="2" id="KW-1133">Transmembrane helix</keyword>
<keyword evidence="2" id="KW-0472">Membrane</keyword>
<feature type="compositionally biased region" description="Basic and acidic residues" evidence="1">
    <location>
        <begin position="694"/>
        <end position="709"/>
    </location>
</feature>
<feature type="compositionally biased region" description="Low complexity" evidence="1">
    <location>
        <begin position="1056"/>
        <end position="1071"/>
    </location>
</feature>
<feature type="compositionally biased region" description="Basic and acidic residues" evidence="1">
    <location>
        <begin position="718"/>
        <end position="732"/>
    </location>
</feature>
<organism evidence="3 4">
    <name type="scientific">Luteolibacter rhizosphaerae</name>
    <dbReference type="NCBI Taxonomy" id="2989719"/>
    <lineage>
        <taxon>Bacteria</taxon>
        <taxon>Pseudomonadati</taxon>
        <taxon>Verrucomicrobiota</taxon>
        <taxon>Verrucomicrobiia</taxon>
        <taxon>Verrucomicrobiales</taxon>
        <taxon>Verrucomicrobiaceae</taxon>
        <taxon>Luteolibacter</taxon>
    </lineage>
</organism>
<feature type="compositionally biased region" description="Basic and acidic residues" evidence="1">
    <location>
        <begin position="930"/>
        <end position="951"/>
    </location>
</feature>
<feature type="compositionally biased region" description="Basic and acidic residues" evidence="1">
    <location>
        <begin position="622"/>
        <end position="631"/>
    </location>
</feature>
<feature type="compositionally biased region" description="Low complexity" evidence="1">
    <location>
        <begin position="1022"/>
        <end position="1048"/>
    </location>
</feature>
<feature type="compositionally biased region" description="Low complexity" evidence="1">
    <location>
        <begin position="814"/>
        <end position="861"/>
    </location>
</feature>
<sequence>MSTEQARQDIEKRLAMVRASIRRAQLQRAALLVATITIGGLLAIMAADHFLSPLPMPARWVLFGLWLVAVLSAVAVAARPLMRKIGLVQVARWIEGRHPEIEERMSTVLELSGGDANASAGLMAELARAAGDDVGKVDPRAELKLVGAGRRWVRPAAVLGIMLLMLFVLWPKEAARLMVRAVAPFSTLGNAAAVKFKVDPGDIEMLEGDALQIDVSYEGQAKSLDLVMEMQNGSEIAQPMQPSGERWSYRMDPVREGFRYRARAGRGESDRFTVTVWPSPMMLEPRVRLGFPEYSALLPEDLPLGRGVEAVRGTTVVLTGKLNTAVEEAWLELDGKRTVEGKVETDAAGGRLNFEWTLGENSSGEAVVRLKHRLGREVEALRFPVRVLEDQAPLVRWLSPMAKELRVRPDELLGFRYEVTEDFGLAALQLETKTSGKEQVRLEQVLPEKLPGSVKPHRFRGEGEIAVGALRERWPNANEIRLRVRAVDSRPKELDGPGVGHSEWLLLRIDQSAESLARQEMRAEHDGARETIEKAMNATREARDRMDWHRGEMKNEELSKDAKKHFEEARDRLAEAQENLEKLAERMQDSVHGEKADEVREASEQVAAARQELESAPLQDGQQRREEKLDGAKQQAEAAIKNLEEARQQMDRDRQKIEELARLQELAQQQRELARQAENQATASTENKPLTQEWQDRQRQVEEQLRQQLREQPQARAEVMKDQATEARELAQEAKQLSEAQRAMEEQAKQTPANTPMPEQAVQQLREALAKEQSKIAEETKQQLAEARQELSETADTLPKAEAATQEASEALTKSQDQAAAESAKQASEALKESQAQASAQAQPQQAQPESSPSPQGSPEAKQTAEAERATELGQLAERQEQVASAMRSLAEGKPAEAMQDLRELQADAAAEMAQAIAELPQAEGSGHMNEARETSRQADEQAKSAAERSSEGNTPEAANQHQQSANNLQRSADALGRAAEDFDRQAQQAQGQQPEQHRAPIPPQDLAQAFQAASRASGEKQAATQSASQASEAAQALSRAAQSARSSMQGNSPSQQTGTPMPGMPGTQPGEKSEEGERPPEADPGVPPELAKLGISSADWEKIQATLKSDVGGGSTGVPEEYRGLVKKYFETMSDE</sequence>
<keyword evidence="2" id="KW-0812">Transmembrane</keyword>
<keyword evidence="4" id="KW-1185">Reference proteome</keyword>